<evidence type="ECO:0000256" key="1">
    <source>
        <dbReference type="SAM" id="MobiDB-lite"/>
    </source>
</evidence>
<dbReference type="AlphaFoldDB" id="A0A8A3PS08"/>
<dbReference type="OrthoDB" id="5236983at2759"/>
<organism evidence="2 3">
    <name type="scientific">Monilinia vaccinii-corymbosi</name>
    <dbReference type="NCBI Taxonomy" id="61207"/>
    <lineage>
        <taxon>Eukaryota</taxon>
        <taxon>Fungi</taxon>
        <taxon>Dikarya</taxon>
        <taxon>Ascomycota</taxon>
        <taxon>Pezizomycotina</taxon>
        <taxon>Leotiomycetes</taxon>
        <taxon>Helotiales</taxon>
        <taxon>Sclerotiniaceae</taxon>
        <taxon>Monilinia</taxon>
    </lineage>
</organism>
<feature type="compositionally biased region" description="Basic residues" evidence="1">
    <location>
        <begin position="277"/>
        <end position="292"/>
    </location>
</feature>
<reference evidence="2" key="1">
    <citation type="submission" date="2020-10" db="EMBL/GenBank/DDBJ databases">
        <title>Genome Sequence of Monilinia vaccinii-corymbosi Sheds Light on Mummy Berry Disease Infection of Blueberry and Mating Type.</title>
        <authorList>
            <person name="Yow A.G."/>
            <person name="Zhang Y."/>
            <person name="Bansal K."/>
            <person name="Eacker S.M."/>
            <person name="Sullivan S."/>
            <person name="Liachko I."/>
            <person name="Cubeta M.A."/>
            <person name="Rollins J.A."/>
            <person name="Ashrafi H."/>
        </authorList>
    </citation>
    <scope>NUCLEOTIDE SEQUENCE</scope>
    <source>
        <strain evidence="2">RL-1</strain>
    </source>
</reference>
<proteinExistence type="predicted"/>
<evidence type="ECO:0008006" key="4">
    <source>
        <dbReference type="Google" id="ProtNLM"/>
    </source>
</evidence>
<evidence type="ECO:0000313" key="3">
    <source>
        <dbReference type="Proteomes" id="UP000672032"/>
    </source>
</evidence>
<feature type="region of interest" description="Disordered" evidence="1">
    <location>
        <begin position="236"/>
        <end position="292"/>
    </location>
</feature>
<keyword evidence="3" id="KW-1185">Reference proteome</keyword>
<gene>
    <name evidence="2" type="ORF">DSL72_008654</name>
</gene>
<accession>A0A8A3PS08</accession>
<name>A0A8A3PS08_9HELO</name>
<dbReference type="EMBL" id="CP063413">
    <property type="protein sequence ID" value="QSZ37556.1"/>
    <property type="molecule type" value="Genomic_DNA"/>
</dbReference>
<protein>
    <recommendedName>
        <fullName evidence="4">SprT-like domain-containing protein</fullName>
    </recommendedName>
</protein>
<sequence>MLHEMVHAFFSIYVCKCNAKCRRTAWEFDESGATGHWLHWQNAARSIERFVRYGLRLDIRLGREEALGLELIIGRKEIWCVYLEEMGMDRDVDWYAQVVLDDFEERGRIKAEEETGETLEKLEKVRWKQEGKDKGKWEMKRPEREREEKKALRDARVRIHKALRLKNARANWSGPFFTTRLSKTIPKPLPPPPPQAVSQSVPNYLLTRRSHFTNPDHPHLHPSIATRRRLATLQKLTNTNTNTRSTDPETETETLGRNLPTRRERCGSGGGAEKKIVGGRRRRRRRRRRCFSVKKQKQRSMVMVTVCEIDRAWDLEGVALLL</sequence>
<evidence type="ECO:0000313" key="2">
    <source>
        <dbReference type="EMBL" id="QSZ37556.1"/>
    </source>
</evidence>
<feature type="compositionally biased region" description="Basic and acidic residues" evidence="1">
    <location>
        <begin position="261"/>
        <end position="276"/>
    </location>
</feature>
<dbReference type="Proteomes" id="UP000672032">
    <property type="component" value="Chromosome 9"/>
</dbReference>